<dbReference type="Gene3D" id="3.10.290.30">
    <property type="entry name" value="MM3350-like"/>
    <property type="match status" value="1"/>
</dbReference>
<evidence type="ECO:0000259" key="1">
    <source>
        <dbReference type="Pfam" id="PF07929"/>
    </source>
</evidence>
<sequence length="144" mass="17072">MGWTDSHLHVFETGDRYYGVLDPEWDDDEGIYDETKFRLNQLLWYEKDYLKYVYDLGDEWEHKITLEKILPFNSKVVLPFCVKAKGACPLEDVGGLWGYYKFLEIMRNPNHPEYEEYKKWIGGEFDPTAYDIDEVNALLADIGR</sequence>
<dbReference type="Pfam" id="PF07929">
    <property type="entry name" value="PRiA4_ORF3"/>
    <property type="match status" value="1"/>
</dbReference>
<dbReference type="eggNOG" id="COG1846">
    <property type="taxonomic scope" value="Bacteria"/>
</dbReference>
<protein>
    <submittedName>
        <fullName evidence="2">Plasmid-related protein</fullName>
    </submittedName>
</protein>
<dbReference type="PANTHER" id="PTHR41878">
    <property type="entry name" value="LEXA REPRESSOR-RELATED"/>
    <property type="match status" value="1"/>
</dbReference>
<dbReference type="SUPFAM" id="SSF159941">
    <property type="entry name" value="MM3350-like"/>
    <property type="match status" value="1"/>
</dbReference>
<evidence type="ECO:0000313" key="2">
    <source>
        <dbReference type="EMBL" id="AGX86186.1"/>
    </source>
</evidence>
<dbReference type="InterPro" id="IPR012912">
    <property type="entry name" value="Plasmid_pRiA4b_Orf3-like"/>
</dbReference>
<organism evidence="2 3">
    <name type="scientific">Candidatus Symbiobacter mobilis CR</name>
    <dbReference type="NCBI Taxonomy" id="946483"/>
    <lineage>
        <taxon>Bacteria</taxon>
        <taxon>Pseudomonadati</taxon>
        <taxon>Pseudomonadota</taxon>
        <taxon>Betaproteobacteria</taxon>
        <taxon>Burkholderiales</taxon>
        <taxon>Comamonadaceae</taxon>
    </lineage>
</organism>
<dbReference type="AlphaFoldDB" id="U5N3X2"/>
<keyword evidence="3" id="KW-1185">Reference proteome</keyword>
<dbReference type="Proteomes" id="UP000017184">
    <property type="component" value="Chromosome"/>
</dbReference>
<dbReference type="HOGENOM" id="CLU_085055_2_1_4"/>
<dbReference type="InterPro" id="IPR024047">
    <property type="entry name" value="MM3350-like_sf"/>
</dbReference>
<name>U5N3X2_9BURK</name>
<dbReference type="PANTHER" id="PTHR41878:SF1">
    <property type="entry name" value="TNPR PROTEIN"/>
    <property type="match status" value="1"/>
</dbReference>
<proteinExistence type="predicted"/>
<dbReference type="EMBL" id="CP004885">
    <property type="protein sequence ID" value="AGX86186.1"/>
    <property type="molecule type" value="Genomic_DNA"/>
</dbReference>
<feature type="domain" description="Plasmid pRiA4b Orf3-like" evidence="1">
    <location>
        <begin position="1"/>
        <end position="133"/>
    </location>
</feature>
<reference evidence="2 3" key="1">
    <citation type="journal article" date="2013" name="Genome Biol.">
        <title>Genomic analysis reveals key aspects of prokaryotic symbiosis in the phototrophic consortium "Chlorochromatium aggregatum".</title>
        <authorList>
            <person name="Liu Z."/>
            <person name="Muller J."/>
            <person name="Li T."/>
            <person name="Alvey R.M."/>
            <person name="Vogl K."/>
            <person name="Frigaard N.U."/>
            <person name="Rockwell N.C."/>
            <person name="Boyd E.S."/>
            <person name="Tomsho L.P."/>
            <person name="Schuster S.C."/>
            <person name="Henke P."/>
            <person name="Rohde M."/>
            <person name="Overmann J."/>
            <person name="Bryant D.A."/>
        </authorList>
    </citation>
    <scope>NUCLEOTIDE SEQUENCE [LARGE SCALE GENOMIC DNA]</scope>
    <source>
        <strain evidence="2">CR</strain>
    </source>
</reference>
<gene>
    <name evidence="2" type="ORF">Cenrod_0051</name>
</gene>
<evidence type="ECO:0000313" key="3">
    <source>
        <dbReference type="Proteomes" id="UP000017184"/>
    </source>
</evidence>
<dbReference type="KEGG" id="cbx:Cenrod_0051"/>
<accession>U5N3X2</accession>
<dbReference type="STRING" id="946483.Cenrod_0051"/>